<dbReference type="Gene3D" id="2.60.40.10">
    <property type="entry name" value="Immunoglobulins"/>
    <property type="match status" value="2"/>
</dbReference>
<dbReference type="SMART" id="SM00409">
    <property type="entry name" value="IG"/>
    <property type="match status" value="2"/>
</dbReference>
<keyword evidence="1" id="KW-1133">Transmembrane helix</keyword>
<evidence type="ECO:0000256" key="1">
    <source>
        <dbReference type="SAM" id="Phobius"/>
    </source>
</evidence>
<gene>
    <name evidence="4" type="ORF">EXN66_Car020282</name>
</gene>
<sequence length="364" mass="40126">MGLKVLGSMVLGFVLGVLFPVEVQLCVTYKLQKTCGLTGSSVEFPCSYPKHMQVIDVLGWYKITSLESKALNMLPAYSNRMNFLGNGTSDCTMNLTDLRRTDSSTYSFMYIFRKASGARLTCKGYPGVRLHIFESPVRMQADEIVGANKVPVKNKTVAEGQRIMLTCVPTCTEKPNNNTAYIWYKDRGQLNGSKANNLSFHSIGEKDMGIYACAVTGYNDLPSSPFNLKVRRGPRNTVVSGGGSNKDGVPPLTHCHNAQCSIQENFNNCQTPRSMFSLCVMLIPCFCMGLLIAIMVSIQLLIAKKKAEKKIENRGCAVSFHGPQHCNSDSYVNLDIDTLSPVYETIDTVLAAETVYDNIVPAMR</sequence>
<keyword evidence="2" id="KW-0732">Signal</keyword>
<dbReference type="InterPro" id="IPR013783">
    <property type="entry name" value="Ig-like_fold"/>
</dbReference>
<keyword evidence="1" id="KW-0472">Membrane</keyword>
<evidence type="ECO:0000256" key="2">
    <source>
        <dbReference type="SAM" id="SignalP"/>
    </source>
</evidence>
<reference evidence="4 5" key="1">
    <citation type="submission" date="2019-02" db="EMBL/GenBank/DDBJ databases">
        <title>Opniocepnalus argus genome.</title>
        <authorList>
            <person name="Zhou C."/>
            <person name="Xiao S."/>
        </authorList>
    </citation>
    <scope>NUCLEOTIDE SEQUENCE [LARGE SCALE GENOMIC DNA]</scope>
    <source>
        <strain evidence="4">OARG1902GOOAL</strain>
        <tissue evidence="4">Muscle</tissue>
    </source>
</reference>
<evidence type="ECO:0000259" key="3">
    <source>
        <dbReference type="PROSITE" id="PS50835"/>
    </source>
</evidence>
<feature type="domain" description="Ig-like" evidence="3">
    <location>
        <begin position="136"/>
        <end position="229"/>
    </location>
</feature>
<dbReference type="InterPro" id="IPR007110">
    <property type="entry name" value="Ig-like_dom"/>
</dbReference>
<dbReference type="Proteomes" id="UP000503349">
    <property type="component" value="Chromosome 20"/>
</dbReference>
<accession>A0A6G1QQM0</accession>
<feature type="signal peptide" evidence="2">
    <location>
        <begin position="1"/>
        <end position="16"/>
    </location>
</feature>
<proteinExistence type="predicted"/>
<reference evidence="5" key="2">
    <citation type="submission" date="2019-02" db="EMBL/GenBank/DDBJ databases">
        <title>Opniocepnalus argus Var Kimnra genome.</title>
        <authorList>
            <person name="Zhou C."/>
            <person name="Xiao S."/>
        </authorList>
    </citation>
    <scope>NUCLEOTIDE SEQUENCE [LARGE SCALE GENOMIC DNA]</scope>
</reference>
<evidence type="ECO:0000313" key="5">
    <source>
        <dbReference type="Proteomes" id="UP000503349"/>
    </source>
</evidence>
<feature type="transmembrane region" description="Helical" evidence="1">
    <location>
        <begin position="275"/>
        <end position="302"/>
    </location>
</feature>
<dbReference type="InterPro" id="IPR036179">
    <property type="entry name" value="Ig-like_dom_sf"/>
</dbReference>
<keyword evidence="1" id="KW-0812">Transmembrane</keyword>
<dbReference type="Pfam" id="PF13895">
    <property type="entry name" value="Ig_2"/>
    <property type="match status" value="1"/>
</dbReference>
<dbReference type="EMBL" id="CM015731">
    <property type="protein sequence ID" value="KAF3704593.1"/>
    <property type="molecule type" value="Genomic_DNA"/>
</dbReference>
<dbReference type="AlphaFoldDB" id="A0A6G1QQM0"/>
<dbReference type="InterPro" id="IPR003599">
    <property type="entry name" value="Ig_sub"/>
</dbReference>
<keyword evidence="5" id="KW-1185">Reference proteome</keyword>
<dbReference type="PROSITE" id="PS50835">
    <property type="entry name" value="IG_LIKE"/>
    <property type="match status" value="1"/>
</dbReference>
<feature type="chain" id="PRO_5026322851" description="Ig-like domain-containing protein" evidence="2">
    <location>
        <begin position="17"/>
        <end position="364"/>
    </location>
</feature>
<name>A0A6G1QQM0_CHAAH</name>
<dbReference type="PANTHER" id="PTHR46013:SF4">
    <property type="entry name" value="B-CELL RECEPTOR CD22-RELATED"/>
    <property type="match status" value="1"/>
</dbReference>
<evidence type="ECO:0000313" key="4">
    <source>
        <dbReference type="EMBL" id="KAF3704593.1"/>
    </source>
</evidence>
<dbReference type="PANTHER" id="PTHR46013">
    <property type="entry name" value="VASCULAR CELL ADHESION MOLECULE 1"/>
    <property type="match status" value="1"/>
</dbReference>
<dbReference type="SUPFAM" id="SSF48726">
    <property type="entry name" value="Immunoglobulin"/>
    <property type="match status" value="2"/>
</dbReference>
<protein>
    <recommendedName>
        <fullName evidence="3">Ig-like domain-containing protein</fullName>
    </recommendedName>
</protein>
<organism evidence="4 5">
    <name type="scientific">Channa argus</name>
    <name type="common">Northern snakehead</name>
    <name type="synonym">Ophicephalus argus</name>
    <dbReference type="NCBI Taxonomy" id="215402"/>
    <lineage>
        <taxon>Eukaryota</taxon>
        <taxon>Metazoa</taxon>
        <taxon>Chordata</taxon>
        <taxon>Craniata</taxon>
        <taxon>Vertebrata</taxon>
        <taxon>Euteleostomi</taxon>
        <taxon>Actinopterygii</taxon>
        <taxon>Neopterygii</taxon>
        <taxon>Teleostei</taxon>
        <taxon>Neoteleostei</taxon>
        <taxon>Acanthomorphata</taxon>
        <taxon>Anabantaria</taxon>
        <taxon>Anabantiformes</taxon>
        <taxon>Channoidei</taxon>
        <taxon>Channidae</taxon>
        <taxon>Channa</taxon>
    </lineage>
</organism>